<gene>
    <name evidence="2" type="primary">LOC104719956</name>
</gene>
<sequence length="191" mass="21266">MGHLVDLSANSNEIRVDLNFVYPSLLATEYGIRLENTSPVIYTDGINEKSKKTIKRGNVVIGEGARPEIYTEEHEKLLGNTDRSWTCFVDGYEKDGKRIYDLFKGRKRWDIVHSAVNETWFKDNSVEITGPALFVAGFATAVCVGIIKDGFQLPTGPICRRIAALGFKSVAHHLVQTKRSQTNKAMTFVGG</sequence>
<reference evidence="1" key="1">
    <citation type="journal article" date="2014" name="Nat. Commun.">
        <title>The emerging biofuel crop Camelina sativa retains a highly undifferentiated hexaploid genome structure.</title>
        <authorList>
            <person name="Kagale S."/>
            <person name="Koh C."/>
            <person name="Nixon J."/>
            <person name="Bollina V."/>
            <person name="Clarke W.E."/>
            <person name="Tuteja R."/>
            <person name="Spillane C."/>
            <person name="Robinson S.J."/>
            <person name="Links M.G."/>
            <person name="Clarke C."/>
            <person name="Higgins E.E."/>
            <person name="Huebert T."/>
            <person name="Sharpe A.G."/>
            <person name="Parkin I.A."/>
        </authorList>
    </citation>
    <scope>NUCLEOTIDE SEQUENCE [LARGE SCALE GENOMIC DNA]</scope>
    <source>
        <strain evidence="1">cv. DH55</strain>
    </source>
</reference>
<organism evidence="1 2">
    <name type="scientific">Camelina sativa</name>
    <name type="common">False flax</name>
    <name type="synonym">Myagrum sativum</name>
    <dbReference type="NCBI Taxonomy" id="90675"/>
    <lineage>
        <taxon>Eukaryota</taxon>
        <taxon>Viridiplantae</taxon>
        <taxon>Streptophyta</taxon>
        <taxon>Embryophyta</taxon>
        <taxon>Tracheophyta</taxon>
        <taxon>Spermatophyta</taxon>
        <taxon>Magnoliopsida</taxon>
        <taxon>eudicotyledons</taxon>
        <taxon>Gunneridae</taxon>
        <taxon>Pentapetalae</taxon>
        <taxon>rosids</taxon>
        <taxon>malvids</taxon>
        <taxon>Brassicales</taxon>
        <taxon>Brassicaceae</taxon>
        <taxon>Camelineae</taxon>
        <taxon>Camelina</taxon>
    </lineage>
</organism>
<proteinExistence type="predicted"/>
<keyword evidence="1" id="KW-1185">Reference proteome</keyword>
<accession>A0ABM0U5Q6</accession>
<reference evidence="2" key="2">
    <citation type="submission" date="2025-08" db="UniProtKB">
        <authorList>
            <consortium name="RefSeq"/>
        </authorList>
    </citation>
    <scope>IDENTIFICATION</scope>
    <source>
        <tissue evidence="2">Leaf</tissue>
    </source>
</reference>
<evidence type="ECO:0000313" key="1">
    <source>
        <dbReference type="Proteomes" id="UP000694864"/>
    </source>
</evidence>
<dbReference type="RefSeq" id="XP_010436237.1">
    <property type="nucleotide sequence ID" value="XM_010437935.1"/>
</dbReference>
<name>A0ABM0U5Q6_CAMSA</name>
<evidence type="ECO:0000313" key="2">
    <source>
        <dbReference type="RefSeq" id="XP_010436237.1"/>
    </source>
</evidence>
<dbReference type="Proteomes" id="UP000694864">
    <property type="component" value="Chromosome 10"/>
</dbReference>
<dbReference type="GeneID" id="104719956"/>
<protein>
    <submittedName>
        <fullName evidence="2">Uncharacterized protein LOC104719956</fullName>
    </submittedName>
</protein>